<accession>W4FA21</accession>
<organism evidence="1">
    <name type="scientific">Aphanomyces astaci</name>
    <name type="common">Crayfish plague agent</name>
    <dbReference type="NCBI Taxonomy" id="112090"/>
    <lineage>
        <taxon>Eukaryota</taxon>
        <taxon>Sar</taxon>
        <taxon>Stramenopiles</taxon>
        <taxon>Oomycota</taxon>
        <taxon>Saprolegniomycetes</taxon>
        <taxon>Saprolegniales</taxon>
        <taxon>Verrucalvaceae</taxon>
        <taxon>Aphanomyces</taxon>
    </lineage>
</organism>
<dbReference type="AlphaFoldDB" id="W4FA21"/>
<sequence length="111" mass="12309">MCALWLLHATHADGTDMDESGCCRFDLMLLMSKVVYALRLKRLVVCLLPTSSLLRGRGSRTMDFLVNVVGTTACYLYSYISMAGCILSLNGIAESWIQPMSFTVKRDVAGY</sequence>
<dbReference type="GeneID" id="20820741"/>
<reference evidence="1" key="1">
    <citation type="submission" date="2013-12" db="EMBL/GenBank/DDBJ databases">
        <title>The Genome Sequence of Aphanomyces astaci APO3.</title>
        <authorList>
            <consortium name="The Broad Institute Genomics Platform"/>
            <person name="Russ C."/>
            <person name="Tyler B."/>
            <person name="van West P."/>
            <person name="Dieguez-Uribeondo J."/>
            <person name="Young S.K."/>
            <person name="Zeng Q."/>
            <person name="Gargeya S."/>
            <person name="Fitzgerald M."/>
            <person name="Abouelleil A."/>
            <person name="Alvarado L."/>
            <person name="Chapman S.B."/>
            <person name="Gainer-Dewar J."/>
            <person name="Goldberg J."/>
            <person name="Griggs A."/>
            <person name="Gujja S."/>
            <person name="Hansen M."/>
            <person name="Howarth C."/>
            <person name="Imamovic A."/>
            <person name="Ireland A."/>
            <person name="Larimer J."/>
            <person name="McCowan C."/>
            <person name="Murphy C."/>
            <person name="Pearson M."/>
            <person name="Poon T.W."/>
            <person name="Priest M."/>
            <person name="Roberts A."/>
            <person name="Saif S."/>
            <person name="Shea T."/>
            <person name="Sykes S."/>
            <person name="Wortman J."/>
            <person name="Nusbaum C."/>
            <person name="Birren B."/>
        </authorList>
    </citation>
    <scope>NUCLEOTIDE SEQUENCE [LARGE SCALE GENOMIC DNA]</scope>
    <source>
        <strain evidence="1">APO3</strain>
    </source>
</reference>
<dbReference type="RefSeq" id="XP_009846168.1">
    <property type="nucleotide sequence ID" value="XM_009847866.1"/>
</dbReference>
<proteinExistence type="predicted"/>
<evidence type="ECO:0000313" key="1">
    <source>
        <dbReference type="EMBL" id="ETV64350.1"/>
    </source>
</evidence>
<protein>
    <submittedName>
        <fullName evidence="1">Uncharacterized protein</fullName>
    </submittedName>
</protein>
<dbReference type="VEuPathDB" id="FungiDB:H257_18745"/>
<dbReference type="EMBL" id="KI913322">
    <property type="protein sequence ID" value="ETV64350.1"/>
    <property type="molecule type" value="Genomic_DNA"/>
</dbReference>
<gene>
    <name evidence="1" type="ORF">H257_18745</name>
</gene>
<name>W4FA21_APHAT</name>